<keyword evidence="6" id="KW-0732">Signal</keyword>
<evidence type="ECO:0000256" key="2">
    <source>
        <dbReference type="ARBA" id="ARBA00022692"/>
    </source>
</evidence>
<feature type="transmembrane region" description="Helical" evidence="5">
    <location>
        <begin position="72"/>
        <end position="95"/>
    </location>
</feature>
<name>A0ABD3Y2R7_SINWO</name>
<sequence>MNNLTITGLLCGAFTIFCCTWAVASSQWLTTDIDNFGEVQFGLWKKCSSNYNTSHWICGFKDTYPSWITATILLQMAGNCLILADVVLAIVLLFIPKWKHAVRKGAGLYSISGGLIIAIGAIVWTASYKTDPDLTSYHLSTGFSLAILTVVMSVITGSVLFLGRKKEPGEHSYTAI</sequence>
<keyword evidence="3 5" id="KW-1133">Transmembrane helix</keyword>
<dbReference type="InterPro" id="IPR004031">
    <property type="entry name" value="PMP22/EMP/MP20/Claudin"/>
</dbReference>
<accession>A0ABD3Y2R7</accession>
<reference evidence="7 8" key="1">
    <citation type="submission" date="2024-11" db="EMBL/GenBank/DDBJ databases">
        <title>Chromosome-level genome assembly of the freshwater bivalve Anodonta woodiana.</title>
        <authorList>
            <person name="Chen X."/>
        </authorList>
    </citation>
    <scope>NUCLEOTIDE SEQUENCE [LARGE SCALE GENOMIC DNA]</scope>
    <source>
        <strain evidence="7">MN2024</strain>
        <tissue evidence="7">Gills</tissue>
    </source>
</reference>
<keyword evidence="4 5" id="KW-0472">Membrane</keyword>
<gene>
    <name evidence="7" type="ORF">ACJMK2_003948</name>
</gene>
<keyword evidence="8" id="KW-1185">Reference proteome</keyword>
<organism evidence="7 8">
    <name type="scientific">Sinanodonta woodiana</name>
    <name type="common">Chinese pond mussel</name>
    <name type="synonym">Anodonta woodiana</name>
    <dbReference type="NCBI Taxonomy" id="1069815"/>
    <lineage>
        <taxon>Eukaryota</taxon>
        <taxon>Metazoa</taxon>
        <taxon>Spiralia</taxon>
        <taxon>Lophotrochozoa</taxon>
        <taxon>Mollusca</taxon>
        <taxon>Bivalvia</taxon>
        <taxon>Autobranchia</taxon>
        <taxon>Heteroconchia</taxon>
        <taxon>Palaeoheterodonta</taxon>
        <taxon>Unionida</taxon>
        <taxon>Unionoidea</taxon>
        <taxon>Unionidae</taxon>
        <taxon>Unioninae</taxon>
        <taxon>Sinanodonta</taxon>
    </lineage>
</organism>
<evidence type="ECO:0000313" key="7">
    <source>
        <dbReference type="EMBL" id="KAL3891698.1"/>
    </source>
</evidence>
<feature type="transmembrane region" description="Helical" evidence="5">
    <location>
        <begin position="107"/>
        <end position="127"/>
    </location>
</feature>
<protein>
    <submittedName>
        <fullName evidence="7">Uncharacterized protein</fullName>
    </submittedName>
</protein>
<evidence type="ECO:0000256" key="6">
    <source>
        <dbReference type="SAM" id="SignalP"/>
    </source>
</evidence>
<comment type="caution">
    <text evidence="7">The sequence shown here is derived from an EMBL/GenBank/DDBJ whole genome shotgun (WGS) entry which is preliminary data.</text>
</comment>
<feature type="transmembrane region" description="Helical" evidence="5">
    <location>
        <begin position="139"/>
        <end position="162"/>
    </location>
</feature>
<comment type="subcellular location">
    <subcellularLocation>
        <location evidence="1">Membrane</location>
        <topology evidence="1">Multi-pass membrane protein</topology>
    </subcellularLocation>
</comment>
<feature type="chain" id="PRO_5044890813" evidence="6">
    <location>
        <begin position="27"/>
        <end position="176"/>
    </location>
</feature>
<evidence type="ECO:0000313" key="8">
    <source>
        <dbReference type="Proteomes" id="UP001634394"/>
    </source>
</evidence>
<dbReference type="Gene3D" id="1.20.140.150">
    <property type="match status" value="1"/>
</dbReference>
<evidence type="ECO:0000256" key="5">
    <source>
        <dbReference type="SAM" id="Phobius"/>
    </source>
</evidence>
<dbReference type="Pfam" id="PF00822">
    <property type="entry name" value="PMP22_Claudin"/>
    <property type="match status" value="1"/>
</dbReference>
<evidence type="ECO:0000256" key="1">
    <source>
        <dbReference type="ARBA" id="ARBA00004141"/>
    </source>
</evidence>
<proteinExistence type="predicted"/>
<evidence type="ECO:0000256" key="3">
    <source>
        <dbReference type="ARBA" id="ARBA00022989"/>
    </source>
</evidence>
<feature type="signal peptide" evidence="6">
    <location>
        <begin position="1"/>
        <end position="26"/>
    </location>
</feature>
<dbReference type="AlphaFoldDB" id="A0ABD3Y2R7"/>
<keyword evidence="2 5" id="KW-0812">Transmembrane</keyword>
<dbReference type="EMBL" id="JBJQND010000001">
    <property type="protein sequence ID" value="KAL3891698.1"/>
    <property type="molecule type" value="Genomic_DNA"/>
</dbReference>
<dbReference type="Proteomes" id="UP001634394">
    <property type="component" value="Unassembled WGS sequence"/>
</dbReference>
<dbReference type="GO" id="GO:0016020">
    <property type="term" value="C:membrane"/>
    <property type="evidence" value="ECO:0007669"/>
    <property type="project" value="UniProtKB-SubCell"/>
</dbReference>
<evidence type="ECO:0000256" key="4">
    <source>
        <dbReference type="ARBA" id="ARBA00023136"/>
    </source>
</evidence>